<dbReference type="GeneID" id="66100005"/>
<evidence type="ECO:0000256" key="1">
    <source>
        <dbReference type="SAM" id="Phobius"/>
    </source>
</evidence>
<name>A0A9P8ANJ4_9AGAR</name>
<feature type="transmembrane region" description="Helical" evidence="1">
    <location>
        <begin position="46"/>
        <end position="69"/>
    </location>
</feature>
<reference evidence="2" key="1">
    <citation type="submission" date="2020-11" db="EMBL/GenBank/DDBJ databases">
        <title>Adaptations for nitrogen fixation in a non-lichenized fungal sporocarp promotes dispersal by wood-feeding termites.</title>
        <authorList>
            <consortium name="DOE Joint Genome Institute"/>
            <person name="Koch R.A."/>
            <person name="Yoon G."/>
            <person name="Arayal U."/>
            <person name="Lail K."/>
            <person name="Amirebrahimi M."/>
            <person name="Labutti K."/>
            <person name="Lipzen A."/>
            <person name="Riley R."/>
            <person name="Barry K."/>
            <person name="Henrissat B."/>
            <person name="Grigoriev I.V."/>
            <person name="Herr J.R."/>
            <person name="Aime M.C."/>
        </authorList>
    </citation>
    <scope>NUCLEOTIDE SEQUENCE</scope>
    <source>
        <strain evidence="2">MCA 3950</strain>
    </source>
</reference>
<keyword evidence="1" id="KW-1133">Transmembrane helix</keyword>
<comment type="caution">
    <text evidence="2">The sequence shown here is derived from an EMBL/GenBank/DDBJ whole genome shotgun (WGS) entry which is preliminary data.</text>
</comment>
<keyword evidence="1" id="KW-0472">Membrane</keyword>
<dbReference type="RefSeq" id="XP_043035480.1">
    <property type="nucleotide sequence ID" value="XM_043177718.1"/>
</dbReference>
<proteinExistence type="predicted"/>
<dbReference type="Proteomes" id="UP000812287">
    <property type="component" value="Unassembled WGS sequence"/>
</dbReference>
<protein>
    <submittedName>
        <fullName evidence="2">Uncharacterized protein</fullName>
    </submittedName>
</protein>
<dbReference type="EMBL" id="MU250555">
    <property type="protein sequence ID" value="KAG7441980.1"/>
    <property type="molecule type" value="Genomic_DNA"/>
</dbReference>
<keyword evidence="3" id="KW-1185">Reference proteome</keyword>
<evidence type="ECO:0000313" key="3">
    <source>
        <dbReference type="Proteomes" id="UP000812287"/>
    </source>
</evidence>
<evidence type="ECO:0000313" key="2">
    <source>
        <dbReference type="EMBL" id="KAG7441980.1"/>
    </source>
</evidence>
<organism evidence="2 3">
    <name type="scientific">Guyanagaster necrorhizus</name>
    <dbReference type="NCBI Taxonomy" id="856835"/>
    <lineage>
        <taxon>Eukaryota</taxon>
        <taxon>Fungi</taxon>
        <taxon>Dikarya</taxon>
        <taxon>Basidiomycota</taxon>
        <taxon>Agaricomycotina</taxon>
        <taxon>Agaricomycetes</taxon>
        <taxon>Agaricomycetidae</taxon>
        <taxon>Agaricales</taxon>
        <taxon>Marasmiineae</taxon>
        <taxon>Physalacriaceae</taxon>
        <taxon>Guyanagaster</taxon>
    </lineage>
</organism>
<sequence length="76" mass="8390">MPLVVPMLNDPQPLAAFGSLAQSHETLTSAKATFLSLFSRSDAIKFSFSLAFLVAVLEPAFPVQFNIVLSLRLRFY</sequence>
<dbReference type="AlphaFoldDB" id="A0A9P8ANJ4"/>
<keyword evidence="1" id="KW-0812">Transmembrane</keyword>
<accession>A0A9P8ANJ4</accession>
<gene>
    <name evidence="2" type="ORF">BT62DRAFT_1011018</name>
</gene>